<evidence type="ECO:0000313" key="2">
    <source>
        <dbReference type="Proteomes" id="UP001345219"/>
    </source>
</evidence>
<keyword evidence="2" id="KW-1185">Reference proteome</keyword>
<dbReference type="EMBL" id="JAXIOK010000023">
    <property type="protein sequence ID" value="KAK4743368.1"/>
    <property type="molecule type" value="Genomic_DNA"/>
</dbReference>
<protein>
    <submittedName>
        <fullName evidence="1">Uncharacterized protein</fullName>
    </submittedName>
</protein>
<comment type="caution">
    <text evidence="1">The sequence shown here is derived from an EMBL/GenBank/DDBJ whole genome shotgun (WGS) entry which is preliminary data.</text>
</comment>
<proteinExistence type="predicted"/>
<name>A0AAN7GG17_9MYRT</name>
<accession>A0AAN7GG17</accession>
<gene>
    <name evidence="1" type="ORF">SAY87_001369</name>
</gene>
<organism evidence="1 2">
    <name type="scientific">Trapa incisa</name>
    <dbReference type="NCBI Taxonomy" id="236973"/>
    <lineage>
        <taxon>Eukaryota</taxon>
        <taxon>Viridiplantae</taxon>
        <taxon>Streptophyta</taxon>
        <taxon>Embryophyta</taxon>
        <taxon>Tracheophyta</taxon>
        <taxon>Spermatophyta</taxon>
        <taxon>Magnoliopsida</taxon>
        <taxon>eudicotyledons</taxon>
        <taxon>Gunneridae</taxon>
        <taxon>Pentapetalae</taxon>
        <taxon>rosids</taxon>
        <taxon>malvids</taxon>
        <taxon>Myrtales</taxon>
        <taxon>Lythraceae</taxon>
        <taxon>Trapa</taxon>
    </lineage>
</organism>
<evidence type="ECO:0000313" key="1">
    <source>
        <dbReference type="EMBL" id="KAK4743368.1"/>
    </source>
</evidence>
<sequence length="73" mass="7340">MLECEHCSIIMRLLGGSGGIGSHKGDAINSDGGGEAGAVTGALFGSGVLSKDIIFAAFHHKGECLSLEGPNKI</sequence>
<reference evidence="1 2" key="1">
    <citation type="journal article" date="2023" name="Hortic Res">
        <title>Pangenome of water caltrop reveals structural variations and asymmetric subgenome divergence after allopolyploidization.</title>
        <authorList>
            <person name="Zhang X."/>
            <person name="Chen Y."/>
            <person name="Wang L."/>
            <person name="Yuan Y."/>
            <person name="Fang M."/>
            <person name="Shi L."/>
            <person name="Lu R."/>
            <person name="Comes H.P."/>
            <person name="Ma Y."/>
            <person name="Chen Y."/>
            <person name="Huang G."/>
            <person name="Zhou Y."/>
            <person name="Zheng Z."/>
            <person name="Qiu Y."/>
        </authorList>
    </citation>
    <scope>NUCLEOTIDE SEQUENCE [LARGE SCALE GENOMIC DNA]</scope>
    <source>
        <tissue evidence="1">Roots</tissue>
    </source>
</reference>
<dbReference type="Proteomes" id="UP001345219">
    <property type="component" value="Chromosome 1"/>
</dbReference>
<dbReference type="AlphaFoldDB" id="A0AAN7GG17"/>